<dbReference type="EMBL" id="HBGU01023652">
    <property type="protein sequence ID" value="CAD9440451.1"/>
    <property type="molecule type" value="Transcribed_RNA"/>
</dbReference>
<proteinExistence type="predicted"/>
<dbReference type="AlphaFoldDB" id="A0A7S2D073"/>
<gene>
    <name evidence="1" type="ORF">CBRE1094_LOCUS12881</name>
</gene>
<reference evidence="1" key="1">
    <citation type="submission" date="2021-01" db="EMBL/GenBank/DDBJ databases">
        <authorList>
            <person name="Corre E."/>
            <person name="Pelletier E."/>
            <person name="Niang G."/>
            <person name="Scheremetjew M."/>
            <person name="Finn R."/>
            <person name="Kale V."/>
            <person name="Holt S."/>
            <person name="Cochrane G."/>
            <person name="Meng A."/>
            <person name="Brown T."/>
            <person name="Cohen L."/>
        </authorList>
    </citation>
    <scope>NUCLEOTIDE SEQUENCE</scope>
    <source>
        <strain evidence="1">UTEX LB 985</strain>
    </source>
</reference>
<accession>A0A7S2D073</accession>
<sequence>MVNGGGTISLFLNTDTALTTLTVLRSLLILRLPAEFRHLDSSVQNDILEEWTALLEACALRSAGGHSLVDMGAADMLVALADETARDAPCLAPFGSCFSPCYGGGRQDALRETFAAMGRAVMLDAESVALLEACVTVNSTSLRIIRALGSLRSRLTSLMVDGGPVRDEKECVLIGPNGQPVLLELCVRCLGGLCDALRPKLLLAVGGYVRSDKWRPVHHAVHVSSSAVDTMQHLSACADIFASVAEVPFLKGERLADAAEAFFTLIDSLAHHYCELLSVEADHAQESLPSVHKASAASAALKSVVVLKEGWLEIHKGGPIWDRQ</sequence>
<protein>
    <submittedName>
        <fullName evidence="1">Uncharacterized protein</fullName>
    </submittedName>
</protein>
<evidence type="ECO:0000313" key="1">
    <source>
        <dbReference type="EMBL" id="CAD9440451.1"/>
    </source>
</evidence>
<organism evidence="1">
    <name type="scientific">Haptolina brevifila</name>
    <dbReference type="NCBI Taxonomy" id="156173"/>
    <lineage>
        <taxon>Eukaryota</taxon>
        <taxon>Haptista</taxon>
        <taxon>Haptophyta</taxon>
        <taxon>Prymnesiophyceae</taxon>
        <taxon>Prymnesiales</taxon>
        <taxon>Prymnesiaceae</taxon>
        <taxon>Haptolina</taxon>
    </lineage>
</organism>
<name>A0A7S2D073_9EUKA</name>